<dbReference type="EMBL" id="JAGEUA010000001">
    <property type="protein sequence ID" value="KAL1021978.1"/>
    <property type="molecule type" value="Genomic_DNA"/>
</dbReference>
<dbReference type="SUPFAM" id="SSF49265">
    <property type="entry name" value="Fibronectin type III"/>
    <property type="match status" value="2"/>
</dbReference>
<proteinExistence type="inferred from homology"/>
<dbReference type="Proteomes" id="UP001557470">
    <property type="component" value="Unassembled WGS sequence"/>
</dbReference>
<accession>A0ABD0XKP6</accession>
<protein>
    <recommendedName>
        <fullName evidence="3">Fibronectin type-III domain-containing protein</fullName>
    </recommendedName>
</protein>
<dbReference type="CDD" id="cd00063">
    <property type="entry name" value="FN3"/>
    <property type="match status" value="1"/>
</dbReference>
<dbReference type="PANTHER" id="PTHR48483">
    <property type="entry name" value="INTERLEUKIN-27 SUBUNIT BETA"/>
    <property type="match status" value="1"/>
</dbReference>
<dbReference type="InterPro" id="IPR003961">
    <property type="entry name" value="FN3_dom"/>
</dbReference>
<comment type="similarity">
    <text evidence="1">Belongs to the type I cytokine receptor family. Type 3 subfamily.</text>
</comment>
<dbReference type="Gene3D" id="2.60.40.10">
    <property type="entry name" value="Immunoglobulins"/>
    <property type="match status" value="2"/>
</dbReference>
<dbReference type="PANTHER" id="PTHR48483:SF2">
    <property type="entry name" value="INTERLEUKIN-27 SUBUNIT BETA"/>
    <property type="match status" value="1"/>
</dbReference>
<feature type="signal peptide" evidence="2">
    <location>
        <begin position="1"/>
        <end position="26"/>
    </location>
</feature>
<evidence type="ECO:0000256" key="2">
    <source>
        <dbReference type="SAM" id="SignalP"/>
    </source>
</evidence>
<dbReference type="InterPro" id="IPR036116">
    <property type="entry name" value="FN3_sf"/>
</dbReference>
<dbReference type="InterPro" id="IPR056621">
    <property type="entry name" value="FN3_IL27B_N"/>
</dbReference>
<dbReference type="InterPro" id="IPR053073">
    <property type="entry name" value="IL11/IL27_subunit_beta"/>
</dbReference>
<evidence type="ECO:0000256" key="1">
    <source>
        <dbReference type="ARBA" id="ARBA00010890"/>
    </source>
</evidence>
<organism evidence="4 5">
    <name type="scientific">Umbra pygmaea</name>
    <name type="common">Eastern mudminnow</name>
    <dbReference type="NCBI Taxonomy" id="75934"/>
    <lineage>
        <taxon>Eukaryota</taxon>
        <taxon>Metazoa</taxon>
        <taxon>Chordata</taxon>
        <taxon>Craniata</taxon>
        <taxon>Vertebrata</taxon>
        <taxon>Euteleostomi</taxon>
        <taxon>Actinopterygii</taxon>
        <taxon>Neopterygii</taxon>
        <taxon>Teleostei</taxon>
        <taxon>Protacanthopterygii</taxon>
        <taxon>Esociformes</taxon>
        <taxon>Umbridae</taxon>
        <taxon>Umbra</taxon>
    </lineage>
</organism>
<feature type="domain" description="Fibronectin type-III" evidence="3">
    <location>
        <begin position="45"/>
        <end position="162"/>
    </location>
</feature>
<evidence type="ECO:0000259" key="3">
    <source>
        <dbReference type="PROSITE" id="PS50853"/>
    </source>
</evidence>
<dbReference type="PROSITE" id="PS50853">
    <property type="entry name" value="FN3"/>
    <property type="match status" value="2"/>
</dbReference>
<evidence type="ECO:0000313" key="5">
    <source>
        <dbReference type="Proteomes" id="UP001557470"/>
    </source>
</evidence>
<dbReference type="SMART" id="SM00060">
    <property type="entry name" value="FN3"/>
    <property type="match status" value="2"/>
</dbReference>
<comment type="caution">
    <text evidence="4">The sequence shown here is derived from an EMBL/GenBank/DDBJ whole genome shotgun (WGS) entry which is preliminary data.</text>
</comment>
<dbReference type="AlphaFoldDB" id="A0ABD0XKP6"/>
<gene>
    <name evidence="4" type="ORF">UPYG_G00020680</name>
</gene>
<reference evidence="4 5" key="1">
    <citation type="submission" date="2024-06" db="EMBL/GenBank/DDBJ databases">
        <authorList>
            <person name="Pan Q."/>
            <person name="Wen M."/>
            <person name="Jouanno E."/>
            <person name="Zahm M."/>
            <person name="Klopp C."/>
            <person name="Cabau C."/>
            <person name="Louis A."/>
            <person name="Berthelot C."/>
            <person name="Parey E."/>
            <person name="Roest Crollius H."/>
            <person name="Montfort J."/>
            <person name="Robinson-Rechavi M."/>
            <person name="Bouchez O."/>
            <person name="Lampietro C."/>
            <person name="Lopez Roques C."/>
            <person name="Donnadieu C."/>
            <person name="Postlethwait J."/>
            <person name="Bobe J."/>
            <person name="Verreycken H."/>
            <person name="Guiguen Y."/>
        </authorList>
    </citation>
    <scope>NUCLEOTIDE SEQUENCE [LARGE SCALE GENOMIC DNA]</scope>
    <source>
        <strain evidence="4">Up_M1</strain>
        <tissue evidence="4">Testis</tissue>
    </source>
</reference>
<name>A0ABD0XKP6_UMBPY</name>
<dbReference type="Pfam" id="PF24031">
    <property type="entry name" value="FN3_IL27B_N"/>
    <property type="match status" value="1"/>
</dbReference>
<feature type="domain" description="Fibronectin type-III" evidence="3">
    <location>
        <begin position="163"/>
        <end position="263"/>
    </location>
</feature>
<dbReference type="InterPro" id="IPR013783">
    <property type="entry name" value="Ig-like_fold"/>
</dbReference>
<keyword evidence="5" id="KW-1185">Reference proteome</keyword>
<evidence type="ECO:0000313" key="4">
    <source>
        <dbReference type="EMBL" id="KAL1021978.1"/>
    </source>
</evidence>
<dbReference type="Pfam" id="PF00041">
    <property type="entry name" value="fn3"/>
    <property type="match status" value="1"/>
</dbReference>
<sequence length="263" mass="29730">MFQQGLCVVFWLCVYALVSLHSGVFCSNGMVTTVPSGKIKTYLEPPSRPDVHCWSPSYPFKVLCSWPEPPQSQRPTHYIATYSLKDGEIQQCHPYPTSMSPLPSPELSLQRANSSSPGTRWFCILEGLKLYTTYQLNITAVNPLGSVSHLQLWTIEDIVKPDPPVNVTVQVVPRTLKLLVRWAPPPSWSDHELVPLNYRVRYQWEKEGTFHDITLGPFKETERVLPGLLPGRVYLVQVCSMEYFGLGQNSDWSPPVNVTMPAD</sequence>
<feature type="chain" id="PRO_5044858890" description="Fibronectin type-III domain-containing protein" evidence="2">
    <location>
        <begin position="27"/>
        <end position="263"/>
    </location>
</feature>
<keyword evidence="2" id="KW-0732">Signal</keyword>